<dbReference type="SUPFAM" id="SSF82199">
    <property type="entry name" value="SET domain"/>
    <property type="match status" value="1"/>
</dbReference>
<comment type="caution">
    <text evidence="8">The sequence shown here is derived from an EMBL/GenBank/DDBJ whole genome shotgun (WGS) entry which is preliminary data.</text>
</comment>
<dbReference type="GO" id="GO:0008168">
    <property type="term" value="F:methyltransferase activity"/>
    <property type="evidence" value="ECO:0007669"/>
    <property type="project" value="UniProtKB-KW"/>
</dbReference>
<organism evidence="8 9">
    <name type="scientific">Candidatus Manganitrophus noduliformans</name>
    <dbReference type="NCBI Taxonomy" id="2606439"/>
    <lineage>
        <taxon>Bacteria</taxon>
        <taxon>Pseudomonadati</taxon>
        <taxon>Nitrospirota</taxon>
        <taxon>Nitrospiria</taxon>
        <taxon>Candidatus Troglogloeales</taxon>
        <taxon>Candidatus Manganitrophaceae</taxon>
        <taxon>Candidatus Manganitrophus</taxon>
    </lineage>
</organism>
<evidence type="ECO:0000259" key="7">
    <source>
        <dbReference type="PROSITE" id="PS50868"/>
    </source>
</evidence>
<dbReference type="GO" id="GO:0005694">
    <property type="term" value="C:chromosome"/>
    <property type="evidence" value="ECO:0007669"/>
    <property type="project" value="UniProtKB-SubCell"/>
</dbReference>
<evidence type="ECO:0000313" key="9">
    <source>
        <dbReference type="Proteomes" id="UP000534783"/>
    </source>
</evidence>
<reference evidence="8 9" key="1">
    <citation type="journal article" date="2020" name="Nature">
        <title>Bacterial chemolithoautotrophy via manganese oxidation.</title>
        <authorList>
            <person name="Yu H."/>
            <person name="Leadbetter J.R."/>
        </authorList>
    </citation>
    <scope>NUCLEOTIDE SEQUENCE [LARGE SCALE GENOMIC DNA]</scope>
    <source>
        <strain evidence="8 9">Mn-1</strain>
    </source>
</reference>
<dbReference type="Pfam" id="PF00856">
    <property type="entry name" value="SET"/>
    <property type="match status" value="1"/>
</dbReference>
<dbReference type="AlphaFoldDB" id="A0A7X6DT66"/>
<evidence type="ECO:0000256" key="2">
    <source>
        <dbReference type="ARBA" id="ARBA00022454"/>
    </source>
</evidence>
<feature type="domain" description="SET" evidence="6">
    <location>
        <begin position="20"/>
        <end position="132"/>
    </location>
</feature>
<dbReference type="PROSITE" id="PS50280">
    <property type="entry name" value="SET"/>
    <property type="match status" value="1"/>
</dbReference>
<dbReference type="InterPro" id="IPR003616">
    <property type="entry name" value="Post-SET_dom"/>
</dbReference>
<keyword evidence="5" id="KW-0949">S-adenosyl-L-methionine</keyword>
<protein>
    <submittedName>
        <fullName evidence="8">SET domain-containing protein</fullName>
    </submittedName>
</protein>
<dbReference type="InterPro" id="IPR046341">
    <property type="entry name" value="SET_dom_sf"/>
</dbReference>
<dbReference type="InterPro" id="IPR050777">
    <property type="entry name" value="SET2_Histone-Lys_MeTrsfase"/>
</dbReference>
<dbReference type="PANTHER" id="PTHR22884">
    <property type="entry name" value="SET DOMAIN PROTEINS"/>
    <property type="match status" value="1"/>
</dbReference>
<comment type="subcellular location">
    <subcellularLocation>
        <location evidence="1">Chromosome</location>
    </subcellularLocation>
</comment>
<evidence type="ECO:0000256" key="3">
    <source>
        <dbReference type="ARBA" id="ARBA00022603"/>
    </source>
</evidence>
<dbReference type="Proteomes" id="UP000534783">
    <property type="component" value="Unassembled WGS sequence"/>
</dbReference>
<accession>A0A7X6DT66</accession>
<dbReference type="RefSeq" id="WP_168062862.1">
    <property type="nucleotide sequence ID" value="NZ_VTOW01000004.1"/>
</dbReference>
<keyword evidence="3" id="KW-0489">Methyltransferase</keyword>
<keyword evidence="9" id="KW-1185">Reference proteome</keyword>
<feature type="domain" description="Post-SET" evidence="7">
    <location>
        <begin position="145"/>
        <end position="161"/>
    </location>
</feature>
<evidence type="ECO:0000313" key="8">
    <source>
        <dbReference type="EMBL" id="NKE72931.1"/>
    </source>
</evidence>
<evidence type="ECO:0000256" key="1">
    <source>
        <dbReference type="ARBA" id="ARBA00004286"/>
    </source>
</evidence>
<sequence>MLVEPNEIATEKSARQRTRPWFEIRSSKIQGSGAFALRPISSGTRIIEYTGERITHAQADARYNDIEMERHHTYLFAVDEQTVIDATHEGNDARYINHSCDPNCESVVEEGRVFIDAIRDIAAGEELFFDYAYERDGEEDPEAEKRYACQCGTPNCRKTILAPREEETESDDPS</sequence>
<evidence type="ECO:0000256" key="5">
    <source>
        <dbReference type="ARBA" id="ARBA00022691"/>
    </source>
</evidence>
<dbReference type="PROSITE" id="PS50868">
    <property type="entry name" value="POST_SET"/>
    <property type="match status" value="1"/>
</dbReference>
<keyword evidence="4" id="KW-0808">Transferase</keyword>
<dbReference type="Gene3D" id="2.170.270.10">
    <property type="entry name" value="SET domain"/>
    <property type="match status" value="1"/>
</dbReference>
<proteinExistence type="predicted"/>
<keyword evidence="2" id="KW-0158">Chromosome</keyword>
<name>A0A7X6DT66_9BACT</name>
<evidence type="ECO:0000259" key="6">
    <source>
        <dbReference type="PROSITE" id="PS50280"/>
    </source>
</evidence>
<dbReference type="GO" id="GO:0032259">
    <property type="term" value="P:methylation"/>
    <property type="evidence" value="ECO:0007669"/>
    <property type="project" value="UniProtKB-KW"/>
</dbReference>
<dbReference type="EMBL" id="VTOW01000004">
    <property type="protein sequence ID" value="NKE72931.1"/>
    <property type="molecule type" value="Genomic_DNA"/>
</dbReference>
<dbReference type="SMART" id="SM00317">
    <property type="entry name" value="SET"/>
    <property type="match status" value="1"/>
</dbReference>
<dbReference type="InterPro" id="IPR001214">
    <property type="entry name" value="SET_dom"/>
</dbReference>
<evidence type="ECO:0000256" key="4">
    <source>
        <dbReference type="ARBA" id="ARBA00022679"/>
    </source>
</evidence>
<gene>
    <name evidence="8" type="ORF">MNODULE_19445</name>
</gene>